<name>A0ABW9GJL3_9GAMM</name>
<keyword evidence="2" id="KW-1003">Cell membrane</keyword>
<comment type="caution">
    <text evidence="7">The sequence shown here is derived from an EMBL/GenBank/DDBJ whole genome shotgun (WGS) entry which is preliminary data.</text>
</comment>
<keyword evidence="8" id="KW-1185">Reference proteome</keyword>
<dbReference type="Proteomes" id="UP001630969">
    <property type="component" value="Unassembled WGS sequence"/>
</dbReference>
<dbReference type="Pfam" id="PF03788">
    <property type="entry name" value="LrgA"/>
    <property type="match status" value="1"/>
</dbReference>
<dbReference type="EMBL" id="JBGXBU010000001">
    <property type="protein sequence ID" value="MFM4891346.1"/>
    <property type="molecule type" value="Genomic_DNA"/>
</dbReference>
<evidence type="ECO:0000256" key="1">
    <source>
        <dbReference type="ARBA" id="ARBA00004651"/>
    </source>
</evidence>
<protein>
    <submittedName>
        <fullName evidence="7">CidA/LrgA family protein</fullName>
    </submittedName>
</protein>
<dbReference type="PANTHER" id="PTHR33931">
    <property type="entry name" value="HOLIN-LIKE PROTEIN CIDA-RELATED"/>
    <property type="match status" value="1"/>
</dbReference>
<feature type="transmembrane region" description="Helical" evidence="6">
    <location>
        <begin position="64"/>
        <end position="84"/>
    </location>
</feature>
<accession>A0ABW9GJL3</accession>
<organism evidence="7 8">
    <name type="scientific">Aeromonas bivalvium</name>
    <dbReference type="NCBI Taxonomy" id="440079"/>
    <lineage>
        <taxon>Bacteria</taxon>
        <taxon>Pseudomonadati</taxon>
        <taxon>Pseudomonadota</taxon>
        <taxon>Gammaproteobacteria</taxon>
        <taxon>Aeromonadales</taxon>
        <taxon>Aeromonadaceae</taxon>
        <taxon>Aeromonas</taxon>
    </lineage>
</organism>
<evidence type="ECO:0000256" key="4">
    <source>
        <dbReference type="ARBA" id="ARBA00022989"/>
    </source>
</evidence>
<evidence type="ECO:0000256" key="3">
    <source>
        <dbReference type="ARBA" id="ARBA00022692"/>
    </source>
</evidence>
<keyword evidence="3 6" id="KW-0812">Transmembrane</keyword>
<evidence type="ECO:0000313" key="7">
    <source>
        <dbReference type="EMBL" id="MFM4891346.1"/>
    </source>
</evidence>
<evidence type="ECO:0000256" key="2">
    <source>
        <dbReference type="ARBA" id="ARBA00022475"/>
    </source>
</evidence>
<reference evidence="7 8" key="1">
    <citation type="submission" date="2024-09" db="EMBL/GenBank/DDBJ databases">
        <title>Aeromonas strains Genome sequencing and assembly.</title>
        <authorList>
            <person name="Hu X."/>
            <person name="Tang B."/>
        </authorList>
    </citation>
    <scope>NUCLEOTIDE SEQUENCE [LARGE SCALE GENOMIC DNA]</scope>
    <source>
        <strain evidence="7 8">NB23SCDHY001</strain>
    </source>
</reference>
<gene>
    <name evidence="7" type="ORF">ACEUDJ_00400</name>
</gene>
<sequence>MLVQRTLIYLRDFMVILACLLVGKAVAALLPFAFPGSILGLLILFVLLSLQLVKLHWVEQGAGLLLRHMGVLFVPVAVGLVAWLEPLRQSIEIVLLCVVVGIVLILAVVGRLYQRMNREMKP</sequence>
<comment type="subcellular location">
    <subcellularLocation>
        <location evidence="1">Cell membrane</location>
        <topology evidence="1">Multi-pass membrane protein</topology>
    </subcellularLocation>
</comment>
<evidence type="ECO:0000256" key="5">
    <source>
        <dbReference type="ARBA" id="ARBA00023136"/>
    </source>
</evidence>
<keyword evidence="4 6" id="KW-1133">Transmembrane helix</keyword>
<evidence type="ECO:0000313" key="8">
    <source>
        <dbReference type="Proteomes" id="UP001630969"/>
    </source>
</evidence>
<dbReference type="GeneID" id="97218513"/>
<evidence type="ECO:0000256" key="6">
    <source>
        <dbReference type="SAM" id="Phobius"/>
    </source>
</evidence>
<feature type="transmembrane region" description="Helical" evidence="6">
    <location>
        <begin position="38"/>
        <end position="57"/>
    </location>
</feature>
<proteinExistence type="predicted"/>
<dbReference type="PANTHER" id="PTHR33931:SF5">
    <property type="entry name" value="UPF0299 MEMBRANE PROTEIN YOHJ"/>
    <property type="match status" value="1"/>
</dbReference>
<feature type="transmembrane region" description="Helical" evidence="6">
    <location>
        <begin position="12"/>
        <end position="32"/>
    </location>
</feature>
<feature type="transmembrane region" description="Helical" evidence="6">
    <location>
        <begin position="90"/>
        <end position="113"/>
    </location>
</feature>
<dbReference type="InterPro" id="IPR005538">
    <property type="entry name" value="LrgA/CidA"/>
</dbReference>
<keyword evidence="5 6" id="KW-0472">Membrane</keyword>
<dbReference type="RefSeq" id="WP_041996952.1">
    <property type="nucleotide sequence ID" value="NZ_CDBT01000024.1"/>
</dbReference>